<dbReference type="FunFam" id="3.40.640.10:FF:000014">
    <property type="entry name" value="Adenosylmethionine-8-amino-7-oxononanoate aminotransferase, probable"/>
    <property type="match status" value="1"/>
</dbReference>
<evidence type="ECO:0000256" key="6">
    <source>
        <dbReference type="RuleBase" id="RU003560"/>
    </source>
</evidence>
<dbReference type="InterPro" id="IPR015422">
    <property type="entry name" value="PyrdxlP-dep_Trfase_small"/>
</dbReference>
<dbReference type="PANTHER" id="PTHR42684">
    <property type="entry name" value="ADENOSYLMETHIONINE-8-AMINO-7-OXONONANOATE AMINOTRANSFERASE"/>
    <property type="match status" value="1"/>
</dbReference>
<evidence type="ECO:0000256" key="3">
    <source>
        <dbReference type="ARBA" id="ARBA00022576"/>
    </source>
</evidence>
<keyword evidence="3 7" id="KW-0032">Aminotransferase</keyword>
<evidence type="ECO:0000256" key="4">
    <source>
        <dbReference type="ARBA" id="ARBA00022679"/>
    </source>
</evidence>
<dbReference type="GO" id="GO:0009102">
    <property type="term" value="P:biotin biosynthetic process"/>
    <property type="evidence" value="ECO:0007669"/>
    <property type="project" value="TreeGrafter"/>
</dbReference>
<dbReference type="SUPFAM" id="SSF53383">
    <property type="entry name" value="PLP-dependent transferases"/>
    <property type="match status" value="1"/>
</dbReference>
<dbReference type="RefSeq" id="WP_070077800.1">
    <property type="nucleotide sequence ID" value="NZ_CP017415.1"/>
</dbReference>
<dbReference type="KEGG" id="aprs:BI364_04915"/>
<gene>
    <name evidence="7" type="ORF">BI364_04915</name>
</gene>
<name>A0A1D8ILS4_9GAMM</name>
<evidence type="ECO:0000313" key="8">
    <source>
        <dbReference type="Proteomes" id="UP000095401"/>
    </source>
</evidence>
<dbReference type="PANTHER" id="PTHR42684:SF3">
    <property type="entry name" value="ADENOSYLMETHIONINE-8-AMINO-7-OXONONANOATE AMINOTRANSFERASE"/>
    <property type="match status" value="1"/>
</dbReference>
<keyword evidence="4 7" id="KW-0808">Transferase</keyword>
<dbReference type="InterPro" id="IPR005814">
    <property type="entry name" value="Aminotrans_3"/>
</dbReference>
<dbReference type="Proteomes" id="UP000095401">
    <property type="component" value="Chromosome"/>
</dbReference>
<dbReference type="CDD" id="cd00610">
    <property type="entry name" value="OAT_like"/>
    <property type="match status" value="1"/>
</dbReference>
<organism evidence="7 8">
    <name type="scientific">Acidihalobacter yilgarnensis</name>
    <dbReference type="NCBI Taxonomy" id="2819280"/>
    <lineage>
        <taxon>Bacteria</taxon>
        <taxon>Pseudomonadati</taxon>
        <taxon>Pseudomonadota</taxon>
        <taxon>Gammaproteobacteria</taxon>
        <taxon>Chromatiales</taxon>
        <taxon>Ectothiorhodospiraceae</taxon>
        <taxon>Acidihalobacter</taxon>
    </lineage>
</organism>
<comment type="similarity">
    <text evidence="2 6">Belongs to the class-III pyridoxal-phosphate-dependent aminotransferase family.</text>
</comment>
<proteinExistence type="inferred from homology"/>
<dbReference type="Gene3D" id="3.40.640.10">
    <property type="entry name" value="Type I PLP-dependent aspartate aminotransferase-like (Major domain)"/>
    <property type="match status" value="1"/>
</dbReference>
<dbReference type="EMBL" id="CP017415">
    <property type="protein sequence ID" value="AOU97415.1"/>
    <property type="molecule type" value="Genomic_DNA"/>
</dbReference>
<dbReference type="PROSITE" id="PS00600">
    <property type="entry name" value="AA_TRANSFER_CLASS_3"/>
    <property type="match status" value="1"/>
</dbReference>
<keyword evidence="8" id="KW-1185">Reference proteome</keyword>
<evidence type="ECO:0000313" key="7">
    <source>
        <dbReference type="EMBL" id="AOU97415.1"/>
    </source>
</evidence>
<reference evidence="8" key="1">
    <citation type="submission" date="2016-09" db="EMBL/GenBank/DDBJ databases">
        <title>Acidihalobacter prosperus F5.</title>
        <authorList>
            <person name="Khaleque H.N."/>
            <person name="Ramsay J.P."/>
            <person name="Kaksonen A.H."/>
            <person name="Boxall N.J."/>
            <person name="Watkin E.L.J."/>
        </authorList>
    </citation>
    <scope>NUCLEOTIDE SEQUENCE [LARGE SCALE GENOMIC DNA]</scope>
    <source>
        <strain evidence="8">F5</strain>
    </source>
</reference>
<evidence type="ECO:0000256" key="2">
    <source>
        <dbReference type="ARBA" id="ARBA00008954"/>
    </source>
</evidence>
<dbReference type="InterPro" id="IPR049704">
    <property type="entry name" value="Aminotrans_3_PPA_site"/>
</dbReference>
<keyword evidence="5 6" id="KW-0663">Pyridoxal phosphate</keyword>
<dbReference type="AlphaFoldDB" id="A0A1D8ILS4"/>
<dbReference type="Pfam" id="PF00202">
    <property type="entry name" value="Aminotran_3"/>
    <property type="match status" value="1"/>
</dbReference>
<dbReference type="Gene3D" id="3.90.1150.10">
    <property type="entry name" value="Aspartate Aminotransferase, domain 1"/>
    <property type="match status" value="1"/>
</dbReference>
<evidence type="ECO:0000256" key="5">
    <source>
        <dbReference type="ARBA" id="ARBA00022898"/>
    </source>
</evidence>
<sequence>MSHDATAAAGTTDSWQQQDRAHHLHPFTDYKALNAKGSRIITRAEGCYIWDSEGHKLLDGMAGLWCVNIGYGRKELAEAAYAQMQELPYYNNFFQCSTPPAVELSALLAELTPPHLNHVFFTGSGSESNDTVLRMVRYYWKLKGKPYKKIIIARDNAYHGSTVAGASLSGMKAMHAQGDLPIPGIVHIEQPYHFGVAPEMDPAEFGLRAARALERKIDELGECNVAAFIAEPIQGAGGVIIPPDSYWPEIKRICAERDILFVADEVITGFGRLGTWFGSQYYGIEPDLMSIAKGLSSGYQPIGGVMVSDKVAEVVIDQGGEFFHGYTYSGHPVAAAVAAANLRILRDERIIERAGAEVGPYLQKRWAELADHPLVGETRGVGMLAALELVRAKSPRQDFAPAGKVGTLCRDICVDNGLVMRAVRDTMIISPPLVLTLEQVDELIEKAARCLDLTAARLHEVI</sequence>
<dbReference type="GO" id="GO:0030170">
    <property type="term" value="F:pyridoxal phosphate binding"/>
    <property type="evidence" value="ECO:0007669"/>
    <property type="project" value="InterPro"/>
</dbReference>
<dbReference type="GO" id="GO:0009448">
    <property type="term" value="P:gamma-aminobutyric acid metabolic process"/>
    <property type="evidence" value="ECO:0007669"/>
    <property type="project" value="TreeGrafter"/>
</dbReference>
<protein>
    <submittedName>
        <fullName evidence="7">Aminotransferase</fullName>
    </submittedName>
</protein>
<dbReference type="PIRSF" id="PIRSF000521">
    <property type="entry name" value="Transaminase_4ab_Lys_Orn"/>
    <property type="match status" value="1"/>
</dbReference>
<dbReference type="GO" id="GO:0004015">
    <property type="term" value="F:adenosylmethionine-8-amino-7-oxononanoate transaminase activity"/>
    <property type="evidence" value="ECO:0007669"/>
    <property type="project" value="TreeGrafter"/>
</dbReference>
<dbReference type="NCBIfam" id="NF004767">
    <property type="entry name" value="PRK06105.1"/>
    <property type="match status" value="1"/>
</dbReference>
<evidence type="ECO:0000256" key="1">
    <source>
        <dbReference type="ARBA" id="ARBA00001933"/>
    </source>
</evidence>
<comment type="cofactor">
    <cofactor evidence="1">
        <name>pyridoxal 5'-phosphate</name>
        <dbReference type="ChEBI" id="CHEBI:597326"/>
    </cofactor>
</comment>
<dbReference type="NCBIfam" id="NF005682">
    <property type="entry name" value="PRK07480.1"/>
    <property type="match status" value="1"/>
</dbReference>
<dbReference type="InterPro" id="IPR015424">
    <property type="entry name" value="PyrdxlP-dep_Trfase"/>
</dbReference>
<accession>A0A1D8ILS4</accession>
<dbReference type="InterPro" id="IPR015421">
    <property type="entry name" value="PyrdxlP-dep_Trfase_major"/>
</dbReference>